<dbReference type="PANTHER" id="PTHR13833:SF71">
    <property type="entry name" value="NHL DOMAIN-CONTAINING PROTEIN"/>
    <property type="match status" value="1"/>
</dbReference>
<organism evidence="4 5">
    <name type="scientific">Bdellovibrio bacteriovorus</name>
    <dbReference type="NCBI Taxonomy" id="959"/>
    <lineage>
        <taxon>Bacteria</taxon>
        <taxon>Pseudomonadati</taxon>
        <taxon>Bdellovibrionota</taxon>
        <taxon>Bdellovibrionia</taxon>
        <taxon>Bdellovibrionales</taxon>
        <taxon>Pseudobdellovibrionaceae</taxon>
        <taxon>Bdellovibrio</taxon>
    </lineage>
</organism>
<dbReference type="PANTHER" id="PTHR13833">
    <property type="match status" value="1"/>
</dbReference>
<dbReference type="SUPFAM" id="SSF63829">
    <property type="entry name" value="Calcium-dependent phosphotriesterase"/>
    <property type="match status" value="1"/>
</dbReference>
<feature type="domain" description="Teneurin NHL" evidence="3">
    <location>
        <begin position="212"/>
        <end position="315"/>
    </location>
</feature>
<dbReference type="PROSITE" id="PS51125">
    <property type="entry name" value="NHL"/>
    <property type="match status" value="2"/>
</dbReference>
<dbReference type="OrthoDB" id="5291434at2"/>
<dbReference type="Gene3D" id="2.120.10.30">
    <property type="entry name" value="TolB, C-terminal domain"/>
    <property type="match status" value="6"/>
</dbReference>
<evidence type="ECO:0000313" key="4">
    <source>
        <dbReference type="EMBL" id="ASD65547.1"/>
    </source>
</evidence>
<accession>A0A1Z3NDN9</accession>
<dbReference type="RefSeq" id="WP_088566913.1">
    <property type="nucleotide sequence ID" value="NZ_CP020946.1"/>
</dbReference>
<feature type="repeat" description="NHL" evidence="2">
    <location>
        <begin position="377"/>
        <end position="419"/>
    </location>
</feature>
<dbReference type="SUPFAM" id="SSF101898">
    <property type="entry name" value="NHL repeat"/>
    <property type="match status" value="1"/>
</dbReference>
<evidence type="ECO:0000256" key="2">
    <source>
        <dbReference type="PROSITE-ProRule" id="PRU00504"/>
    </source>
</evidence>
<feature type="repeat" description="NHL" evidence="2">
    <location>
        <begin position="277"/>
        <end position="307"/>
    </location>
</feature>
<dbReference type="InterPro" id="IPR056822">
    <property type="entry name" value="TEN_NHL"/>
</dbReference>
<gene>
    <name evidence="4" type="ORF">B9G79_14820</name>
</gene>
<evidence type="ECO:0000259" key="3">
    <source>
        <dbReference type="Pfam" id="PF25021"/>
    </source>
</evidence>
<sequence>MFKKAVMLLSFISVLVSPIGSLGFGRGAFWQKKYVGLQLLAGQFQASAMINGPLSLARFREPRAVAVNAAGDIFIVDSNASVIRKISNGFVTTFAGKLGAFGHVNGTGENARFDYPKAIAIDGAGNLFVTEGNTSTIRKITPGGVVTTVAGSPGITGSEDGTGSAARFSDPEGITLAADGNFYIADKNNSMIRKMTPAGVVTTFAGSEVAGCADGTGTAAQFSYPTGIVGDSAGNIYVACSTCATIRKITPAGVVTTFTGQAYANGAVDGTGTAARFNWPVGLTIDSSDNLYVADYGNSAIRKITPSAVVSNVAGAYGDYGAEDGTGTAAKFSGPTGIGMDGAGNLIVTDSDNSTIRKITPARVVTLVAGSFSWGGDGSVDGTGTTALFSAPEGITTDSAGNIYVADTANRTIRKVTPSGIVTTIAGSPGQAGDADGTGSAARFSYPTSLSMAEDGNIYVADEYRIRKVTPAGVVTTLAGSYNNSGFADGTGAAARFAGVAGIASDGAGNLFVSDSGNYVIRKVTLAGVVTTFAGQVGVQGSTNGTGTGATFSNVRGITVSSSGHIFVADTDNHIIRKITSAGVVTTFAGAAGQGASTDGTGSGARFSQPHSLASDSAGNIYTAEWGEPIIRKITPGAVVTTIAGLRSTAPGYTGAPSNGSKDSEVGSAFGLVVSGRKIFFVGENTVKWVPRP</sequence>
<dbReference type="Pfam" id="PF01436">
    <property type="entry name" value="NHL"/>
    <property type="match status" value="1"/>
</dbReference>
<dbReference type="Proteomes" id="UP000197003">
    <property type="component" value="Chromosome"/>
</dbReference>
<keyword evidence="1" id="KW-0677">Repeat</keyword>
<dbReference type="Pfam" id="PF25021">
    <property type="entry name" value="TEN_NHL"/>
    <property type="match status" value="1"/>
</dbReference>
<dbReference type="CDD" id="cd14953">
    <property type="entry name" value="NHL_like_1"/>
    <property type="match status" value="1"/>
</dbReference>
<evidence type="ECO:0000313" key="5">
    <source>
        <dbReference type="Proteomes" id="UP000197003"/>
    </source>
</evidence>
<protein>
    <recommendedName>
        <fullName evidence="3">Teneurin NHL domain-containing protein</fullName>
    </recommendedName>
</protein>
<dbReference type="InterPro" id="IPR001258">
    <property type="entry name" value="NHL_repeat"/>
</dbReference>
<dbReference type="AlphaFoldDB" id="A0A1Z3NDN9"/>
<evidence type="ECO:0000256" key="1">
    <source>
        <dbReference type="ARBA" id="ARBA00022737"/>
    </source>
</evidence>
<name>A0A1Z3NDN9_BDEBC</name>
<proteinExistence type="predicted"/>
<dbReference type="EMBL" id="CP020946">
    <property type="protein sequence ID" value="ASD65547.1"/>
    <property type="molecule type" value="Genomic_DNA"/>
</dbReference>
<dbReference type="InterPro" id="IPR011042">
    <property type="entry name" value="6-blade_b-propeller_TolB-like"/>
</dbReference>
<reference evidence="4 5" key="1">
    <citation type="submission" date="2017-04" db="EMBL/GenBank/DDBJ databases">
        <title>Whole genome sequence of Bdellovibrio bacteriovorus strain SSB218315.</title>
        <authorList>
            <person name="Oyedara O."/>
            <person name="Rodriguez-Perez M.A."/>
        </authorList>
    </citation>
    <scope>NUCLEOTIDE SEQUENCE [LARGE SCALE GENOMIC DNA]</scope>
    <source>
        <strain evidence="4 5">SSB218315</strain>
    </source>
</reference>